<evidence type="ECO:0000256" key="3">
    <source>
        <dbReference type="ARBA" id="ARBA00023159"/>
    </source>
</evidence>
<organism evidence="6 7">
    <name type="scientific">Legionella busanensis</name>
    <dbReference type="NCBI Taxonomy" id="190655"/>
    <lineage>
        <taxon>Bacteria</taxon>
        <taxon>Pseudomonadati</taxon>
        <taxon>Pseudomonadota</taxon>
        <taxon>Gammaproteobacteria</taxon>
        <taxon>Legionellales</taxon>
        <taxon>Legionellaceae</taxon>
        <taxon>Legionella</taxon>
    </lineage>
</organism>
<feature type="domain" description="HTH merR-type" evidence="5">
    <location>
        <begin position="1"/>
        <end position="71"/>
    </location>
</feature>
<dbReference type="PANTHER" id="PTHR30204:SF90">
    <property type="entry name" value="HTH-TYPE TRANSCRIPTIONAL ACTIVATOR MTA"/>
    <property type="match status" value="1"/>
</dbReference>
<keyword evidence="4" id="KW-0804">Transcription</keyword>
<dbReference type="InterPro" id="IPR000551">
    <property type="entry name" value="MerR-type_HTH_dom"/>
</dbReference>
<dbReference type="PRINTS" id="PR00040">
    <property type="entry name" value="HTHMERR"/>
</dbReference>
<evidence type="ECO:0000256" key="4">
    <source>
        <dbReference type="ARBA" id="ARBA00023163"/>
    </source>
</evidence>
<dbReference type="OrthoDB" id="9802944at2"/>
<dbReference type="RefSeq" id="WP_115330882.1">
    <property type="nucleotide sequence ID" value="NZ_CAAAHP010000001.1"/>
</dbReference>
<dbReference type="InterPro" id="IPR009061">
    <property type="entry name" value="DNA-bd_dom_put_sf"/>
</dbReference>
<evidence type="ECO:0000313" key="7">
    <source>
        <dbReference type="Proteomes" id="UP000254794"/>
    </source>
</evidence>
<dbReference type="GO" id="GO:0003700">
    <property type="term" value="F:DNA-binding transcription factor activity"/>
    <property type="evidence" value="ECO:0007669"/>
    <property type="project" value="InterPro"/>
</dbReference>
<dbReference type="InterPro" id="IPR012925">
    <property type="entry name" value="TipAS_dom"/>
</dbReference>
<keyword evidence="2" id="KW-0238">DNA-binding</keyword>
<gene>
    <name evidence="6" type="primary">skgA</name>
    <name evidence="6" type="ORF">NCTC13316_01328</name>
</gene>
<dbReference type="Gene3D" id="1.10.1660.10">
    <property type="match status" value="1"/>
</dbReference>
<dbReference type="AlphaFoldDB" id="A0A378JJ91"/>
<evidence type="ECO:0000256" key="1">
    <source>
        <dbReference type="ARBA" id="ARBA00023015"/>
    </source>
</evidence>
<dbReference type="PANTHER" id="PTHR30204">
    <property type="entry name" value="REDOX-CYCLING DRUG-SENSING TRANSCRIPTIONAL ACTIVATOR SOXR"/>
    <property type="match status" value="1"/>
</dbReference>
<dbReference type="Pfam" id="PF07739">
    <property type="entry name" value="TipAS"/>
    <property type="match status" value="1"/>
</dbReference>
<accession>A0A378JJ91</accession>
<dbReference type="PROSITE" id="PS50937">
    <property type="entry name" value="HTH_MERR_2"/>
    <property type="match status" value="1"/>
</dbReference>
<dbReference type="CDD" id="cd01106">
    <property type="entry name" value="HTH_TipAL-Mta"/>
    <property type="match status" value="1"/>
</dbReference>
<dbReference type="Pfam" id="PF13411">
    <property type="entry name" value="MerR_1"/>
    <property type="match status" value="1"/>
</dbReference>
<keyword evidence="1" id="KW-0805">Transcription regulation</keyword>
<dbReference type="SMART" id="SM00422">
    <property type="entry name" value="HTH_MERR"/>
    <property type="match status" value="1"/>
</dbReference>
<dbReference type="InterPro" id="IPR047057">
    <property type="entry name" value="MerR_fam"/>
</dbReference>
<reference evidence="6 7" key="1">
    <citation type="submission" date="2018-06" db="EMBL/GenBank/DDBJ databases">
        <authorList>
            <consortium name="Pathogen Informatics"/>
            <person name="Doyle S."/>
        </authorList>
    </citation>
    <scope>NUCLEOTIDE SEQUENCE [LARGE SCALE GENOMIC DNA]</scope>
    <source>
        <strain evidence="6 7">NCTC13316</strain>
    </source>
</reference>
<dbReference type="InterPro" id="IPR036244">
    <property type="entry name" value="TipA-like_antibiotic-bd"/>
</dbReference>
<dbReference type="EMBL" id="UGOD01000001">
    <property type="protein sequence ID" value="STX51234.1"/>
    <property type="molecule type" value="Genomic_DNA"/>
</dbReference>
<dbReference type="GO" id="GO:0003677">
    <property type="term" value="F:DNA binding"/>
    <property type="evidence" value="ECO:0007669"/>
    <property type="project" value="UniProtKB-KW"/>
</dbReference>
<evidence type="ECO:0000259" key="5">
    <source>
        <dbReference type="PROSITE" id="PS50937"/>
    </source>
</evidence>
<proteinExistence type="predicted"/>
<sequence>MSLTVKQLAKISGVSARTLRFYDQIGLLKPAFYGSNKYRYYGEDQLLILQQILFYRELGFSLSEIQKIICSHDFDKLEALHEHKTALLNNLTKTKALLKTIDKTIAHIRGKIIMSDIEIYEGFNANKQSEYEEYLISKGGLTQKEIDASWKKVSNWQKRDWEVHQEEGNAINEALVIAMKAGLSPSSEKVQEIIERHYNWVKKFWIPTQESYIGLSQMYLEHKDFKYFYENIHPKLLNFLTEAMTIYANKILD</sequence>
<evidence type="ECO:0000256" key="2">
    <source>
        <dbReference type="ARBA" id="ARBA00023125"/>
    </source>
</evidence>
<dbReference type="Proteomes" id="UP000254794">
    <property type="component" value="Unassembled WGS sequence"/>
</dbReference>
<evidence type="ECO:0000313" key="6">
    <source>
        <dbReference type="EMBL" id="STX51234.1"/>
    </source>
</evidence>
<name>A0A378JJ91_9GAMM</name>
<dbReference type="Gene3D" id="1.10.490.50">
    <property type="entry name" value="Antibiotic binding domain of TipA-like multidrug resistance regulators"/>
    <property type="match status" value="1"/>
</dbReference>
<keyword evidence="3" id="KW-0010">Activator</keyword>
<dbReference type="SUPFAM" id="SSF46955">
    <property type="entry name" value="Putative DNA-binding domain"/>
    <property type="match status" value="1"/>
</dbReference>
<dbReference type="SUPFAM" id="SSF89082">
    <property type="entry name" value="Antibiotic binding domain of TipA-like multidrug resistance regulators"/>
    <property type="match status" value="1"/>
</dbReference>
<protein>
    <submittedName>
        <fullName evidence="6">Transcriptional regulator SkgA, mercury resistanc</fullName>
    </submittedName>
</protein>
<keyword evidence="7" id="KW-1185">Reference proteome</keyword>